<dbReference type="AlphaFoldDB" id="A0A4S2LJG7"/>
<dbReference type="SUPFAM" id="SSF140741">
    <property type="entry name" value="RUN domain-like"/>
    <property type="match status" value="1"/>
</dbReference>
<reference evidence="5 6" key="1">
    <citation type="journal article" date="2019" name="BMC Genomics">
        <title>New insights from Opisthorchis felineus genome: update on genomics of the epidemiologically important liver flukes.</title>
        <authorList>
            <person name="Ershov N.I."/>
            <person name="Mordvinov V.A."/>
            <person name="Prokhortchouk E.B."/>
            <person name="Pakharukova M.Y."/>
            <person name="Gunbin K.V."/>
            <person name="Ustyantsev K."/>
            <person name="Genaev M.A."/>
            <person name="Blinov A.G."/>
            <person name="Mazur A."/>
            <person name="Boulygina E."/>
            <person name="Tsygankova S."/>
            <person name="Khrameeva E."/>
            <person name="Chekanov N."/>
            <person name="Fan G."/>
            <person name="Xiao A."/>
            <person name="Zhang H."/>
            <person name="Xu X."/>
            <person name="Yang H."/>
            <person name="Solovyev V."/>
            <person name="Lee S.M."/>
            <person name="Liu X."/>
            <person name="Afonnikov D.A."/>
            <person name="Skryabin K.G."/>
        </authorList>
    </citation>
    <scope>NUCLEOTIDE SEQUENCE [LARGE SCALE GENOMIC DNA]</scope>
    <source>
        <strain evidence="5">AK-0245</strain>
        <tissue evidence="5">Whole organism</tissue>
    </source>
</reference>
<accession>A0A4S2LJG7</accession>
<feature type="compositionally biased region" description="Polar residues" evidence="3">
    <location>
        <begin position="516"/>
        <end position="535"/>
    </location>
</feature>
<evidence type="ECO:0000313" key="5">
    <source>
        <dbReference type="EMBL" id="TGZ60748.1"/>
    </source>
</evidence>
<dbReference type="EMBL" id="SJOL01008269">
    <property type="protein sequence ID" value="TGZ60748.1"/>
    <property type="molecule type" value="Genomic_DNA"/>
</dbReference>
<proteinExistence type="inferred from homology"/>
<dbReference type="SMART" id="SM00593">
    <property type="entry name" value="RUN"/>
    <property type="match status" value="1"/>
</dbReference>
<comment type="similarity">
    <text evidence="2">Belongs to the RUNDC3 family.</text>
</comment>
<dbReference type="InterPro" id="IPR037213">
    <property type="entry name" value="Run_dom_sf"/>
</dbReference>
<comment type="caution">
    <text evidence="5">The sequence shown here is derived from an EMBL/GenBank/DDBJ whole genome shotgun (WGS) entry which is preliminary data.</text>
</comment>
<evidence type="ECO:0000256" key="2">
    <source>
        <dbReference type="ARBA" id="ARBA00034727"/>
    </source>
</evidence>
<keyword evidence="6" id="KW-1185">Reference proteome</keyword>
<dbReference type="InterPro" id="IPR047340">
    <property type="entry name" value="RUNDC3A_B"/>
</dbReference>
<dbReference type="InterPro" id="IPR004012">
    <property type="entry name" value="Run_dom"/>
</dbReference>
<feature type="region of interest" description="Disordered" evidence="3">
    <location>
        <begin position="505"/>
        <end position="537"/>
    </location>
</feature>
<evidence type="ECO:0000256" key="3">
    <source>
        <dbReference type="SAM" id="MobiDB-lite"/>
    </source>
</evidence>
<dbReference type="PROSITE" id="PS50826">
    <property type="entry name" value="RUN"/>
    <property type="match status" value="1"/>
</dbReference>
<evidence type="ECO:0000259" key="4">
    <source>
        <dbReference type="PROSITE" id="PS50826"/>
    </source>
</evidence>
<protein>
    <recommendedName>
        <fullName evidence="4">RUN domain-containing protein</fullName>
    </recommendedName>
</protein>
<dbReference type="PANTHER" id="PTHR46251">
    <property type="entry name" value="RUN DOMAIN-CONTAINING 3 PROTEIN RUNDC3"/>
    <property type="match status" value="1"/>
</dbReference>
<gene>
    <name evidence="5" type="ORF">CRM22_008354</name>
</gene>
<dbReference type="PANTHER" id="PTHR46251:SF3">
    <property type="entry name" value="RUN DOMAIN-CONTAINING PROTEIN"/>
    <property type="match status" value="1"/>
</dbReference>
<evidence type="ECO:0000256" key="1">
    <source>
        <dbReference type="ARBA" id="ARBA00023054"/>
    </source>
</evidence>
<name>A0A4S2LJG7_OPIFE</name>
<sequence length="644" mass="72863">MNGSGSTELAISRRNIISIACIVIKALCQAAGETVLDEIYHAVNDLITILENIFYHGLKRRGNFQFRGSAHPWDFVSHVCERVCPGCVEKVELISRCQSDYSKLRTWIKIALMEHRLHDVFPVLRAEIPKLEKLYNKEAVLLSSELDEVVDAMYQLKSLEFSLNVKQNHGNDDGFKPIDYTPYLSGDACRFQLFGRSSEKHYSKEHVDQDSHWRLRLIEQQKICDFLRDQQRCTQDKLKLKEIELQHCMAELAEYKSFRRDMEDTVLHLQQQIEQKPPITRCSTDRPSTVQNLFDFGRWRSQVNLVDRQSQFTPPGSSVDQGIDALTYYLSTPEDTIATNPCAHPRPRSLYVPPTYTAFVEVGEEPELESQTTEPVFSHSVASVCNPHDRLARSCDSRLRLSEQNQSLETLCQRPPSQTVRTRRRHWPVHSKSAVRLGMQKLPELHEQFVLLEIPSPQNFSTALLVNEIQDPIGGAKLPFLRSIYRPVTSSPISACELSQRRTASVHSRHLRSDEQTANNATSYCSSTEQPSSITADPCPEAIAESIDPALLDSTTDSDLNLSGESPSHGLLHVNKDYYQITSQSEEDFDSSYDASEYGTVRSSRKQSVLCGVDVSPSQLDQAITYACEPPMSEVGPTKQPPTT</sequence>
<keyword evidence="1" id="KW-0175">Coiled coil</keyword>
<dbReference type="OrthoDB" id="10029904at2759"/>
<dbReference type="Proteomes" id="UP000308267">
    <property type="component" value="Unassembled WGS sequence"/>
</dbReference>
<dbReference type="Gene3D" id="1.20.58.900">
    <property type="match status" value="1"/>
</dbReference>
<dbReference type="STRING" id="147828.A0A4S2LJG7"/>
<dbReference type="Pfam" id="PF02759">
    <property type="entry name" value="RUN"/>
    <property type="match status" value="1"/>
</dbReference>
<organism evidence="5 6">
    <name type="scientific">Opisthorchis felineus</name>
    <dbReference type="NCBI Taxonomy" id="147828"/>
    <lineage>
        <taxon>Eukaryota</taxon>
        <taxon>Metazoa</taxon>
        <taxon>Spiralia</taxon>
        <taxon>Lophotrochozoa</taxon>
        <taxon>Platyhelminthes</taxon>
        <taxon>Trematoda</taxon>
        <taxon>Digenea</taxon>
        <taxon>Opisthorchiida</taxon>
        <taxon>Opisthorchiata</taxon>
        <taxon>Opisthorchiidae</taxon>
        <taxon>Opisthorchis</taxon>
    </lineage>
</organism>
<dbReference type="CDD" id="cd17671">
    <property type="entry name" value="RUN"/>
    <property type="match status" value="1"/>
</dbReference>
<evidence type="ECO:0000313" key="6">
    <source>
        <dbReference type="Proteomes" id="UP000308267"/>
    </source>
</evidence>
<dbReference type="EMBL" id="SJOL01008269">
    <property type="protein sequence ID" value="TGZ60747.1"/>
    <property type="molecule type" value="Genomic_DNA"/>
</dbReference>
<feature type="domain" description="RUN" evidence="4">
    <location>
        <begin position="37"/>
        <end position="168"/>
    </location>
</feature>